<dbReference type="EMBL" id="CAESAN010000079">
    <property type="protein sequence ID" value="CAB4344999.1"/>
    <property type="molecule type" value="Genomic_DNA"/>
</dbReference>
<proteinExistence type="predicted"/>
<dbReference type="AlphaFoldDB" id="A0A6J5ZUT9"/>
<evidence type="ECO:0000256" key="1">
    <source>
        <dbReference type="SAM" id="MobiDB-lite"/>
    </source>
</evidence>
<dbReference type="GO" id="GO:0003824">
    <property type="term" value="F:catalytic activity"/>
    <property type="evidence" value="ECO:0007669"/>
    <property type="project" value="InterPro"/>
</dbReference>
<dbReference type="SUPFAM" id="SSF75304">
    <property type="entry name" value="Amidase signature (AS) enzymes"/>
    <property type="match status" value="1"/>
</dbReference>
<gene>
    <name evidence="3" type="ORF">UFOPK3547_01017</name>
</gene>
<evidence type="ECO:0000259" key="2">
    <source>
        <dbReference type="Pfam" id="PF01425"/>
    </source>
</evidence>
<dbReference type="PANTHER" id="PTHR11895">
    <property type="entry name" value="TRANSAMIDASE"/>
    <property type="match status" value="1"/>
</dbReference>
<accession>A0A6J5ZUT9</accession>
<reference evidence="3" key="1">
    <citation type="submission" date="2020-05" db="EMBL/GenBank/DDBJ databases">
        <authorList>
            <person name="Chiriac C."/>
            <person name="Salcher M."/>
            <person name="Ghai R."/>
            <person name="Kavagutti S V."/>
        </authorList>
    </citation>
    <scope>NUCLEOTIDE SEQUENCE</scope>
</reference>
<dbReference type="InterPro" id="IPR000120">
    <property type="entry name" value="Amidase"/>
</dbReference>
<sequence length="384" mass="40110">MGDHRAAHDAYLVRRLRDAGAIVVGSTNLPEFGILPTTEPRRFGASRNPWDTTRTPGGSSGGSAAAVAAGMVPFAHANDGGGSTRIPAACCGLVGLKPQRGRISAGPDVGGSMLGIDGVLTRTTAETALALDVLAGYEPGDAYWAGAPERPFSELAAEAPKKLRIAMTLTPPLEGATLDPTSIEAVNDAAELLRGMGHEVVEANPPWNAPGMLELFSALFGPMISLQIAFAQMISGRELTEDDMEPLSWTIWQQSQQVSAVIGFGAELQLQGLARMVVAWSQEFDAILCPALAEPPVTLGTIDSCADEPMAAFARSGHFTPFTAISNATGSPAISIPLYQNDELGLPLAIQLIGRPEGEGQLLALSSQLEQALPWAARRAPVAG</sequence>
<dbReference type="Gene3D" id="3.90.1300.10">
    <property type="entry name" value="Amidase signature (AS) domain"/>
    <property type="match status" value="1"/>
</dbReference>
<dbReference type="InterPro" id="IPR036928">
    <property type="entry name" value="AS_sf"/>
</dbReference>
<feature type="region of interest" description="Disordered" evidence="1">
    <location>
        <begin position="40"/>
        <end position="63"/>
    </location>
</feature>
<dbReference type="InterPro" id="IPR023631">
    <property type="entry name" value="Amidase_dom"/>
</dbReference>
<protein>
    <submittedName>
        <fullName evidence="3">Unannotated protein</fullName>
    </submittedName>
</protein>
<organism evidence="3">
    <name type="scientific">freshwater metagenome</name>
    <dbReference type="NCBI Taxonomy" id="449393"/>
    <lineage>
        <taxon>unclassified sequences</taxon>
        <taxon>metagenomes</taxon>
        <taxon>ecological metagenomes</taxon>
    </lineage>
</organism>
<dbReference type="PANTHER" id="PTHR11895:SF7">
    <property type="entry name" value="GLUTAMYL-TRNA(GLN) AMIDOTRANSFERASE SUBUNIT A, MITOCHONDRIAL"/>
    <property type="match status" value="1"/>
</dbReference>
<name>A0A6J5ZUT9_9ZZZZ</name>
<feature type="domain" description="Amidase" evidence="2">
    <location>
        <begin position="3"/>
        <end position="363"/>
    </location>
</feature>
<dbReference type="Pfam" id="PF01425">
    <property type="entry name" value="Amidase"/>
    <property type="match status" value="1"/>
</dbReference>
<evidence type="ECO:0000313" key="3">
    <source>
        <dbReference type="EMBL" id="CAB4344999.1"/>
    </source>
</evidence>